<proteinExistence type="inferred from homology"/>
<evidence type="ECO:0000256" key="4">
    <source>
        <dbReference type="ARBA" id="ARBA00022801"/>
    </source>
</evidence>
<organism evidence="9 10">
    <name type="scientific">Mucilaginibacter humi</name>
    <dbReference type="NCBI Taxonomy" id="2732510"/>
    <lineage>
        <taxon>Bacteria</taxon>
        <taxon>Pseudomonadati</taxon>
        <taxon>Bacteroidota</taxon>
        <taxon>Sphingobacteriia</taxon>
        <taxon>Sphingobacteriales</taxon>
        <taxon>Sphingobacteriaceae</taxon>
        <taxon>Mucilaginibacter</taxon>
    </lineage>
</organism>
<dbReference type="InterPro" id="IPR045155">
    <property type="entry name" value="Beta-lactam_cat"/>
</dbReference>
<evidence type="ECO:0000256" key="3">
    <source>
        <dbReference type="ARBA" id="ARBA00012865"/>
    </source>
</evidence>
<reference evidence="9 10" key="1">
    <citation type="submission" date="2020-05" db="EMBL/GenBank/DDBJ databases">
        <authorList>
            <person name="Khan S.A."/>
            <person name="Jeon C.O."/>
            <person name="Chun B.H."/>
        </authorList>
    </citation>
    <scope>NUCLEOTIDE SEQUENCE [LARGE SCALE GENOMIC DNA]</scope>
    <source>
        <strain evidence="9 10">S1162</strain>
    </source>
</reference>
<keyword evidence="7" id="KW-0732">Signal</keyword>
<dbReference type="Proteomes" id="UP000566071">
    <property type="component" value="Unassembled WGS sequence"/>
</dbReference>
<gene>
    <name evidence="9" type="primary">bla</name>
    <name evidence="9" type="ORF">HK413_00355</name>
</gene>
<comment type="caution">
    <text evidence="9">The sequence shown here is derived from an EMBL/GenBank/DDBJ whole genome shotgun (WGS) entry which is preliminary data.</text>
</comment>
<dbReference type="PANTHER" id="PTHR35333:SF3">
    <property type="entry name" value="BETA-LACTAMASE-TYPE TRANSPEPTIDASE FOLD CONTAINING PROTEIN"/>
    <property type="match status" value="1"/>
</dbReference>
<dbReference type="RefSeq" id="WP_175268734.1">
    <property type="nucleotide sequence ID" value="NZ_JABFCR010000001.1"/>
</dbReference>
<evidence type="ECO:0000259" key="8">
    <source>
        <dbReference type="Pfam" id="PF13354"/>
    </source>
</evidence>
<dbReference type="EC" id="3.5.2.6" evidence="3 6"/>
<dbReference type="Gene3D" id="3.40.710.10">
    <property type="entry name" value="DD-peptidase/beta-lactamase superfamily"/>
    <property type="match status" value="1"/>
</dbReference>
<feature type="domain" description="Beta-lactamase class A catalytic" evidence="8">
    <location>
        <begin position="43"/>
        <end position="269"/>
    </location>
</feature>
<evidence type="ECO:0000256" key="7">
    <source>
        <dbReference type="SAM" id="SignalP"/>
    </source>
</evidence>
<sequence>MKLGKFTLLKSLFILLLSQQVFGQNTLQTKINQLSKTVSGNVGVCATLLETGETITLNGDKRFPMQSVYKFPIGMAVLAKVDRGVLSLTQKIKVDTADYIAKNGHSPLRDQYPAGTYISVKDLINYAVSESDGSASDVLLRILGGTKQADRYVHQLGIKDIAIATTEKIQVANDIIQYKNWATPKAITRLLNIFYTKNKLSANSFKVLLTDMTTSPTGPKRIKGLLPKGTVVAHKTGTAGTFNGLTRATNDAGIITLPNGRHIAISVFVSDSRSSEAERELVIANIAKAAYDNWLSR</sequence>
<dbReference type="NCBIfam" id="NF033103">
    <property type="entry name" value="bla_class_A"/>
    <property type="match status" value="1"/>
</dbReference>
<dbReference type="InterPro" id="IPR012338">
    <property type="entry name" value="Beta-lactam/transpept-like"/>
</dbReference>
<keyword evidence="5 6" id="KW-0046">Antibiotic resistance</keyword>
<dbReference type="PRINTS" id="PR00118">
    <property type="entry name" value="BLACTAMASEA"/>
</dbReference>
<protein>
    <recommendedName>
        <fullName evidence="3 6">Beta-lactamase</fullName>
        <ecNumber evidence="3 6">3.5.2.6</ecNumber>
    </recommendedName>
</protein>
<keyword evidence="10" id="KW-1185">Reference proteome</keyword>
<dbReference type="InterPro" id="IPR023650">
    <property type="entry name" value="Beta-lactam_class-A_AS"/>
</dbReference>
<evidence type="ECO:0000313" key="9">
    <source>
        <dbReference type="EMBL" id="NNU33032.1"/>
    </source>
</evidence>
<feature type="chain" id="PRO_5047544346" description="Beta-lactamase" evidence="7">
    <location>
        <begin position="24"/>
        <end position="297"/>
    </location>
</feature>
<name>A0ABX1VYI5_9SPHI</name>
<dbReference type="Pfam" id="PF13354">
    <property type="entry name" value="Beta-lactamase2"/>
    <property type="match status" value="1"/>
</dbReference>
<dbReference type="InterPro" id="IPR000871">
    <property type="entry name" value="Beta-lactam_class-A"/>
</dbReference>
<dbReference type="PROSITE" id="PS00146">
    <property type="entry name" value="BETA_LACTAMASE_A"/>
    <property type="match status" value="1"/>
</dbReference>
<evidence type="ECO:0000256" key="1">
    <source>
        <dbReference type="ARBA" id="ARBA00001526"/>
    </source>
</evidence>
<dbReference type="SUPFAM" id="SSF56601">
    <property type="entry name" value="beta-lactamase/transpeptidase-like"/>
    <property type="match status" value="1"/>
</dbReference>
<feature type="signal peptide" evidence="7">
    <location>
        <begin position="1"/>
        <end position="23"/>
    </location>
</feature>
<keyword evidence="4 6" id="KW-0378">Hydrolase</keyword>
<comment type="similarity">
    <text evidence="2 6">Belongs to the class-A beta-lactamase family.</text>
</comment>
<evidence type="ECO:0000256" key="5">
    <source>
        <dbReference type="ARBA" id="ARBA00023251"/>
    </source>
</evidence>
<evidence type="ECO:0000313" key="10">
    <source>
        <dbReference type="Proteomes" id="UP000566071"/>
    </source>
</evidence>
<accession>A0ABX1VYI5</accession>
<evidence type="ECO:0000256" key="2">
    <source>
        <dbReference type="ARBA" id="ARBA00009009"/>
    </source>
</evidence>
<dbReference type="EMBL" id="JABFCR010000001">
    <property type="protein sequence ID" value="NNU33032.1"/>
    <property type="molecule type" value="Genomic_DNA"/>
</dbReference>
<comment type="catalytic activity">
    <reaction evidence="1 6">
        <text>a beta-lactam + H2O = a substituted beta-amino acid</text>
        <dbReference type="Rhea" id="RHEA:20401"/>
        <dbReference type="ChEBI" id="CHEBI:15377"/>
        <dbReference type="ChEBI" id="CHEBI:35627"/>
        <dbReference type="ChEBI" id="CHEBI:140347"/>
        <dbReference type="EC" id="3.5.2.6"/>
    </reaction>
</comment>
<evidence type="ECO:0000256" key="6">
    <source>
        <dbReference type="RuleBase" id="RU361140"/>
    </source>
</evidence>
<dbReference type="PANTHER" id="PTHR35333">
    <property type="entry name" value="BETA-LACTAMASE"/>
    <property type="match status" value="1"/>
</dbReference>